<dbReference type="Pfam" id="PF03016">
    <property type="entry name" value="Exostosin_GT47"/>
    <property type="match status" value="1"/>
</dbReference>
<reference evidence="5 6" key="1">
    <citation type="journal article" date="2024" name="Science">
        <title>Giant polyketide synthase enzymes in the biosynthesis of giant marine polyether toxins.</title>
        <authorList>
            <person name="Fallon T.R."/>
            <person name="Shende V.V."/>
            <person name="Wierzbicki I.H."/>
            <person name="Pendleton A.L."/>
            <person name="Watervoot N.F."/>
            <person name="Auber R.P."/>
            <person name="Gonzalez D.J."/>
            <person name="Wisecaver J.H."/>
            <person name="Moore B.S."/>
        </authorList>
    </citation>
    <scope>NUCLEOTIDE SEQUENCE [LARGE SCALE GENOMIC DNA]</scope>
    <source>
        <strain evidence="5 6">12B1</strain>
    </source>
</reference>
<keyword evidence="6" id="KW-1185">Reference proteome</keyword>
<evidence type="ECO:0000256" key="3">
    <source>
        <dbReference type="SAM" id="SignalP"/>
    </source>
</evidence>
<keyword evidence="3" id="KW-0732">Signal</keyword>
<feature type="chain" id="PRO_5044266302" description="Exostosin GT47 domain-containing protein" evidence="3">
    <location>
        <begin position="22"/>
        <end position="1219"/>
    </location>
</feature>
<name>A0AB34IDB4_PRYPA</name>
<evidence type="ECO:0000256" key="1">
    <source>
        <dbReference type="ARBA" id="ARBA00010271"/>
    </source>
</evidence>
<sequence>MRADCLLAALLGLLVLLYLRASYPEPAAPARSAVPAAARLTALSPRPPVPDPTQHEVCAHCAPLAVRSNSSAAAPLRSCCHQGGAWERSCASEGPRTYASGLRACNLEAGCAVCAVGAARRKNGALDLNCCWPGGSWARHCGPRAKGFAFTFSEGFRVCNGERLTHSTAAVGGGEAVPSPHAVALAADEACAACAEARPTSRRYEPGEEPPLSSCCHEGGAWDGLCGEGGPRTAAAGVRACNAVCARCGYKHTSHEGRDANCCNRGGAWFGHCGPREDGWPFTVEEGYRACNPLTPAEAVNLSTRVAPADFVPLAFWRADVDGRLRGGRQGGESTEASFAAAAEGVDGEAVDSSRQGATRSPSADAGGGMRVYILTLQSRKAVERRWRHQLRRQVHPSRVAAVAGVPAAHALRVAGVALEDVGQVFGAQAGEAEFLAALGCTLGHLRAIERAARDAAAPALVLEDDAVLDLEAHWLAPSLAWFASALPPRWHAVQLAMVARQHEWDALRHEWRQSRGRLRASAQLRTGFFWASAAYMLHPRGVRALLGRYRSTRRRGGRDGSAWELGLARVRCVKADTCVLFPSLPPRAVYLSMPPLFTCAELRSSNIDGHDRGYQQEVHFLSRLQSLDFAAEASRDLADFEPLWAATRAAVQQLAPPRAPLHPLFGTQIESAHAGEARESGRRRGEIMAAQLRRLERTFVLRRKGAARQVVQFGDAGQVLSFNRSDGAQDYHGFAPAGRWLAWGRSLFVQMRSSDGGQEPPLWAFLLQAGKLRQHPLDEVTSDSSSAMARRWGGHSLAGDGADGATNGDGITQLELARLASPAAFEAPGAAAALAFRFWVHDDARLWWLQLLPCTPDWDHEMESQNAAEVWLLLQLLVHPNRTHDWRKASVVVLPLLPKTSFRAGQCLGHTHTERLQLALKAMRSHPAYSRHWGHDHLLLFNYWDAWGVFGKRGSSTHAAMSNVSLGWHETQDVAWGMANHRHVGKCQLVLPYVEPVQCSSQEELELFPVDGVRSIPFFFAGAHADFDTENSCPNVANHSVRVRRTLFQMANNFPRAELRLITHNMRDCNGDSQCQYALKRRAARSMAQSRFCPVASGDTPTTGRLFDAVSCGCVPIIVSDDIQLPFPVTMPFPTAVYGPRLLERVLVADPDPVLRKIVGMPLSKWRALQQRLLTARRLLAYRTPGSLVATLALREASATCLKTRRSTARAPWNVSKC</sequence>
<dbReference type="GO" id="GO:0016757">
    <property type="term" value="F:glycosyltransferase activity"/>
    <property type="evidence" value="ECO:0007669"/>
    <property type="project" value="InterPro"/>
</dbReference>
<evidence type="ECO:0000256" key="2">
    <source>
        <dbReference type="SAM" id="MobiDB-lite"/>
    </source>
</evidence>
<feature type="signal peptide" evidence="3">
    <location>
        <begin position="1"/>
        <end position="21"/>
    </location>
</feature>
<feature type="compositionally biased region" description="Polar residues" evidence="2">
    <location>
        <begin position="353"/>
        <end position="362"/>
    </location>
</feature>
<protein>
    <recommendedName>
        <fullName evidence="4">Exostosin GT47 domain-containing protein</fullName>
    </recommendedName>
</protein>
<dbReference type="EMBL" id="JBGBPQ010000030">
    <property type="protein sequence ID" value="KAL1495943.1"/>
    <property type="molecule type" value="Genomic_DNA"/>
</dbReference>
<feature type="region of interest" description="Disordered" evidence="2">
    <location>
        <begin position="327"/>
        <end position="365"/>
    </location>
</feature>
<organism evidence="5 6">
    <name type="scientific">Prymnesium parvum</name>
    <name type="common">Toxic golden alga</name>
    <dbReference type="NCBI Taxonomy" id="97485"/>
    <lineage>
        <taxon>Eukaryota</taxon>
        <taxon>Haptista</taxon>
        <taxon>Haptophyta</taxon>
        <taxon>Prymnesiophyceae</taxon>
        <taxon>Prymnesiales</taxon>
        <taxon>Prymnesiaceae</taxon>
        <taxon>Prymnesium</taxon>
    </lineage>
</organism>
<dbReference type="InterPro" id="IPR004263">
    <property type="entry name" value="Exostosin"/>
</dbReference>
<evidence type="ECO:0000313" key="5">
    <source>
        <dbReference type="EMBL" id="KAL1495943.1"/>
    </source>
</evidence>
<evidence type="ECO:0000313" key="6">
    <source>
        <dbReference type="Proteomes" id="UP001515480"/>
    </source>
</evidence>
<comment type="similarity">
    <text evidence="1">Belongs to the glycosyltransferase 47 family.</text>
</comment>
<dbReference type="PANTHER" id="PTHR11062">
    <property type="entry name" value="EXOSTOSIN HEPARAN SULFATE GLYCOSYLTRANSFERASE -RELATED"/>
    <property type="match status" value="1"/>
</dbReference>
<dbReference type="InterPro" id="IPR040911">
    <property type="entry name" value="Exostosin_GT47"/>
</dbReference>
<feature type="domain" description="Exostosin GT47" evidence="4">
    <location>
        <begin position="862"/>
        <end position="1128"/>
    </location>
</feature>
<gene>
    <name evidence="5" type="ORF">AB1Y20_014585</name>
</gene>
<proteinExistence type="inferred from homology"/>
<comment type="caution">
    <text evidence="5">The sequence shown here is derived from an EMBL/GenBank/DDBJ whole genome shotgun (WGS) entry which is preliminary data.</text>
</comment>
<dbReference type="Proteomes" id="UP001515480">
    <property type="component" value="Unassembled WGS sequence"/>
</dbReference>
<accession>A0AB34IDB4</accession>
<evidence type="ECO:0000259" key="4">
    <source>
        <dbReference type="Pfam" id="PF03016"/>
    </source>
</evidence>
<feature type="compositionally biased region" description="Low complexity" evidence="2">
    <location>
        <begin position="332"/>
        <end position="345"/>
    </location>
</feature>
<dbReference type="PANTHER" id="PTHR11062:SF281">
    <property type="entry name" value="EXOSTOSIN-LIKE 2"/>
    <property type="match status" value="1"/>
</dbReference>
<dbReference type="AlphaFoldDB" id="A0AB34IDB4"/>